<dbReference type="RefSeq" id="WP_048185376.1">
    <property type="nucleotide sequence ID" value="NZ_CP009508.1"/>
</dbReference>
<feature type="transmembrane region" description="Helical" evidence="1">
    <location>
        <begin position="122"/>
        <end position="143"/>
    </location>
</feature>
<feature type="transmembrane region" description="Helical" evidence="1">
    <location>
        <begin position="163"/>
        <end position="184"/>
    </location>
</feature>
<dbReference type="AlphaFoldDB" id="A0A0E3PTP5"/>
<protein>
    <recommendedName>
        <fullName evidence="4">DUF1673 domain-containing protein</fullName>
    </recommendedName>
</protein>
<reference evidence="2 3" key="1">
    <citation type="submission" date="2014-07" db="EMBL/GenBank/DDBJ databases">
        <title>Methanogenic archaea and the global carbon cycle.</title>
        <authorList>
            <person name="Henriksen J.R."/>
            <person name="Luke J."/>
            <person name="Reinhart S."/>
            <person name="Benedict M.N."/>
            <person name="Youngblut N.D."/>
            <person name="Metcalf M.E."/>
            <person name="Whitaker R.J."/>
            <person name="Metcalf W.W."/>
        </authorList>
    </citation>
    <scope>NUCLEOTIDE SEQUENCE [LARGE SCALE GENOMIC DNA]</scope>
    <source>
        <strain evidence="2 3">C2J</strain>
    </source>
</reference>
<proteinExistence type="predicted"/>
<evidence type="ECO:0000313" key="3">
    <source>
        <dbReference type="Proteomes" id="UP000033123"/>
    </source>
</evidence>
<evidence type="ECO:0008006" key="4">
    <source>
        <dbReference type="Google" id="ProtNLM"/>
    </source>
</evidence>
<dbReference type="Pfam" id="PF07895">
    <property type="entry name" value="DUF1673"/>
    <property type="match status" value="1"/>
</dbReference>
<evidence type="ECO:0000313" key="2">
    <source>
        <dbReference type="EMBL" id="AKB38900.1"/>
    </source>
</evidence>
<dbReference type="EMBL" id="CP009508">
    <property type="protein sequence ID" value="AKB38900.1"/>
    <property type="molecule type" value="Genomic_DNA"/>
</dbReference>
<dbReference type="KEGG" id="msj:MSSAC_4310"/>
<gene>
    <name evidence="2" type="ORF">MSSAC_4310</name>
</gene>
<keyword evidence="1" id="KW-1133">Transmembrane helix</keyword>
<accession>A0A0E3PTP5</accession>
<dbReference type="PATRIC" id="fig|1434118.4.peg.5526"/>
<dbReference type="HOGENOM" id="CLU_1363666_0_0_2"/>
<dbReference type="STRING" id="1434118.MSSAC_4310"/>
<evidence type="ECO:0000256" key="1">
    <source>
        <dbReference type="SAM" id="Phobius"/>
    </source>
</evidence>
<keyword evidence="1" id="KW-0472">Membrane</keyword>
<sequence>MAFIESIRKMMGWCPNARAHETRHPLHSKYFVADIPTRGGDTGNSENLSWFRKLSSRILLVDSFLTLIYFLVMPQLGVNIAALLAGFFIFVIIFIFDWKKQMHRYDTIAQKLILDNSGMKKLFRIMNLIFYVMLFCWIFYWIILGDVERDFLMKEILPFFEGILSFFAGGLASMWLGYLQILYWEKKNHKTIYFDKRYGKWKNSYIIREGR</sequence>
<dbReference type="InterPro" id="IPR012874">
    <property type="entry name" value="DUF1673_METspp"/>
</dbReference>
<dbReference type="Proteomes" id="UP000033123">
    <property type="component" value="Chromosome"/>
</dbReference>
<organism evidence="2 3">
    <name type="scientific">Methanosarcina siciliae C2J</name>
    <dbReference type="NCBI Taxonomy" id="1434118"/>
    <lineage>
        <taxon>Archaea</taxon>
        <taxon>Methanobacteriati</taxon>
        <taxon>Methanobacteriota</taxon>
        <taxon>Stenosarchaea group</taxon>
        <taxon>Methanomicrobia</taxon>
        <taxon>Methanosarcinales</taxon>
        <taxon>Methanosarcinaceae</taxon>
        <taxon>Methanosarcina</taxon>
    </lineage>
</organism>
<dbReference type="GeneID" id="24874052"/>
<feature type="transmembrane region" description="Helical" evidence="1">
    <location>
        <begin position="54"/>
        <end position="72"/>
    </location>
</feature>
<feature type="transmembrane region" description="Helical" evidence="1">
    <location>
        <begin position="78"/>
        <end position="96"/>
    </location>
</feature>
<keyword evidence="1" id="KW-0812">Transmembrane</keyword>
<name>A0A0E3PTP5_9EURY</name>